<dbReference type="PANTHER" id="PTHR22803">
    <property type="entry name" value="MANNOSE, PHOSPHOLIPASE, LECTIN RECEPTOR RELATED"/>
    <property type="match status" value="1"/>
</dbReference>
<organism evidence="5">
    <name type="scientific">Diabrotica virgifera virgifera</name>
    <name type="common">western corn rootworm</name>
    <dbReference type="NCBI Taxonomy" id="50390"/>
    <lineage>
        <taxon>Eukaryota</taxon>
        <taxon>Metazoa</taxon>
        <taxon>Ecdysozoa</taxon>
        <taxon>Arthropoda</taxon>
        <taxon>Hexapoda</taxon>
        <taxon>Insecta</taxon>
        <taxon>Pterygota</taxon>
        <taxon>Neoptera</taxon>
        <taxon>Endopterygota</taxon>
        <taxon>Coleoptera</taxon>
        <taxon>Polyphaga</taxon>
        <taxon>Cucujiformia</taxon>
        <taxon>Chrysomeloidea</taxon>
        <taxon>Chrysomelidae</taxon>
        <taxon>Galerucinae</taxon>
        <taxon>Diabroticina</taxon>
        <taxon>Diabroticites</taxon>
        <taxon>Diabrotica</taxon>
    </lineage>
</organism>
<keyword evidence="1" id="KW-0732">Signal</keyword>
<dbReference type="AlphaFoldDB" id="A0A6P7FTA1"/>
<reference evidence="5" key="1">
    <citation type="submission" date="2025-04" db="UniProtKB">
        <authorList>
            <consortium name="RefSeq"/>
        </authorList>
    </citation>
    <scope>IDENTIFICATION</scope>
    <source>
        <tissue evidence="5">Whole insect</tissue>
    </source>
</reference>
<dbReference type="RefSeq" id="XP_028138012.1">
    <property type="nucleotide sequence ID" value="XM_028282211.1"/>
</dbReference>
<protein>
    <submittedName>
        <fullName evidence="5">Perlucin-like</fullName>
    </submittedName>
</protein>
<dbReference type="Proteomes" id="UP001652700">
    <property type="component" value="Unplaced"/>
</dbReference>
<reference evidence="3" key="2">
    <citation type="submission" date="2025-05" db="UniProtKB">
        <authorList>
            <consortium name="EnsemblMetazoa"/>
        </authorList>
    </citation>
    <scope>IDENTIFICATION</scope>
</reference>
<dbReference type="InParanoid" id="A0A6P7FTA1"/>
<evidence type="ECO:0000256" key="1">
    <source>
        <dbReference type="SAM" id="SignalP"/>
    </source>
</evidence>
<dbReference type="FunCoup" id="A0A6P7FTA1">
    <property type="interactions" value="25"/>
</dbReference>
<evidence type="ECO:0000313" key="5">
    <source>
        <dbReference type="RefSeq" id="XP_028138012.1"/>
    </source>
</evidence>
<dbReference type="EnsemblMetazoa" id="XM_028282211.2">
    <property type="protein sequence ID" value="XP_028138012.1"/>
    <property type="gene ID" value="LOC114332412"/>
</dbReference>
<dbReference type="GeneID" id="114332412"/>
<dbReference type="KEGG" id="dvv:114332412"/>
<dbReference type="SUPFAM" id="SSF56436">
    <property type="entry name" value="C-type lectin-like"/>
    <property type="match status" value="1"/>
</dbReference>
<feature type="domain" description="C-type lectin" evidence="2">
    <location>
        <begin position="47"/>
        <end position="170"/>
    </location>
</feature>
<dbReference type="InterPro" id="IPR016186">
    <property type="entry name" value="C-type_lectin-like/link_sf"/>
</dbReference>
<dbReference type="OrthoDB" id="6755816at2759"/>
<feature type="signal peptide" evidence="1">
    <location>
        <begin position="1"/>
        <end position="21"/>
    </location>
</feature>
<name>A0A6P7FTA1_DIAVI</name>
<dbReference type="InterPro" id="IPR016187">
    <property type="entry name" value="CTDL_fold"/>
</dbReference>
<evidence type="ECO:0000313" key="4">
    <source>
        <dbReference type="Proteomes" id="UP001652700"/>
    </source>
</evidence>
<dbReference type="InterPro" id="IPR050111">
    <property type="entry name" value="C-type_lectin/snaclec_domain"/>
</dbReference>
<dbReference type="PROSITE" id="PS50041">
    <property type="entry name" value="C_TYPE_LECTIN_2"/>
    <property type="match status" value="1"/>
</dbReference>
<sequence>MVKQIMMVLLTILFKLKMNSAGSVNYAINKDTGVAQAIVPAVKLEQKGNTLYYFAYTMEGSWFQAMEFCKGLNMDLVSIETEEENNFLFDQMTEFFGDTDEYRFWTSGTTLAYNKLVWMGTGRPIVYGNWYPGEPNNSGNDEKCIEIAYSKKGLQWNDVNQIRRRHALCEAKITKSVTDMVSKLCSTSTSVKNNN</sequence>
<proteinExistence type="predicted"/>
<dbReference type="InterPro" id="IPR001304">
    <property type="entry name" value="C-type_lectin-like"/>
</dbReference>
<accession>A0A6P7FTA1</accession>
<gene>
    <name evidence="5" type="primary">LOC114332412</name>
</gene>
<dbReference type="SMART" id="SM00034">
    <property type="entry name" value="CLECT"/>
    <property type="match status" value="1"/>
</dbReference>
<keyword evidence="4" id="KW-1185">Reference proteome</keyword>
<dbReference type="Pfam" id="PF00059">
    <property type="entry name" value="Lectin_C"/>
    <property type="match status" value="1"/>
</dbReference>
<evidence type="ECO:0000259" key="2">
    <source>
        <dbReference type="PROSITE" id="PS50041"/>
    </source>
</evidence>
<dbReference type="CDD" id="cd00037">
    <property type="entry name" value="CLECT"/>
    <property type="match status" value="1"/>
</dbReference>
<feature type="chain" id="PRO_5027567004" evidence="1">
    <location>
        <begin position="22"/>
        <end position="195"/>
    </location>
</feature>
<dbReference type="Gene3D" id="3.10.100.10">
    <property type="entry name" value="Mannose-Binding Protein A, subunit A"/>
    <property type="match status" value="1"/>
</dbReference>
<evidence type="ECO:0000313" key="3">
    <source>
        <dbReference type="EnsemblMetazoa" id="XP_028138012.1"/>
    </source>
</evidence>